<dbReference type="Proteomes" id="UP001177023">
    <property type="component" value="Unassembled WGS sequence"/>
</dbReference>
<dbReference type="PANTHER" id="PTHR31024">
    <property type="entry name" value="C-TYPE LECTIN"/>
    <property type="match status" value="1"/>
</dbReference>
<proteinExistence type="predicted"/>
<evidence type="ECO:0000256" key="2">
    <source>
        <dbReference type="SAM" id="SignalP"/>
    </source>
</evidence>
<dbReference type="SUPFAM" id="SSF53300">
    <property type="entry name" value="vWA-like"/>
    <property type="match status" value="2"/>
</dbReference>
<feature type="domain" description="VWFA" evidence="4">
    <location>
        <begin position="28"/>
        <end position="210"/>
    </location>
</feature>
<dbReference type="Gene3D" id="3.40.50.410">
    <property type="entry name" value="von Willebrand factor, type A domain"/>
    <property type="match status" value="2"/>
</dbReference>
<feature type="domain" description="VWFA" evidence="4">
    <location>
        <begin position="259"/>
        <end position="434"/>
    </location>
</feature>
<dbReference type="Pfam" id="PF00059">
    <property type="entry name" value="Lectin_C"/>
    <property type="match status" value="1"/>
</dbReference>
<dbReference type="Pfam" id="PF00092">
    <property type="entry name" value="VWA"/>
    <property type="match status" value="2"/>
</dbReference>
<evidence type="ECO:0000256" key="1">
    <source>
        <dbReference type="ARBA" id="ARBA00023157"/>
    </source>
</evidence>
<dbReference type="InterPro" id="IPR016187">
    <property type="entry name" value="CTDL_fold"/>
</dbReference>
<keyword evidence="6" id="KW-1185">Reference proteome</keyword>
<name>A0AA36D2L9_9BILA</name>
<organism evidence="5 6">
    <name type="scientific">Mesorhabditis spiculigera</name>
    <dbReference type="NCBI Taxonomy" id="96644"/>
    <lineage>
        <taxon>Eukaryota</taxon>
        <taxon>Metazoa</taxon>
        <taxon>Ecdysozoa</taxon>
        <taxon>Nematoda</taxon>
        <taxon>Chromadorea</taxon>
        <taxon>Rhabditida</taxon>
        <taxon>Rhabditina</taxon>
        <taxon>Rhabditomorpha</taxon>
        <taxon>Rhabditoidea</taxon>
        <taxon>Rhabditidae</taxon>
        <taxon>Mesorhabditinae</taxon>
        <taxon>Mesorhabditis</taxon>
    </lineage>
</organism>
<feature type="domain" description="C-type lectin" evidence="3">
    <location>
        <begin position="455"/>
        <end position="571"/>
    </location>
</feature>
<dbReference type="SMART" id="SM00327">
    <property type="entry name" value="VWA"/>
    <property type="match status" value="2"/>
</dbReference>
<evidence type="ECO:0000313" key="5">
    <source>
        <dbReference type="EMBL" id="CAJ0578663.1"/>
    </source>
</evidence>
<feature type="chain" id="PRO_5041268103" evidence="2">
    <location>
        <begin position="17"/>
        <end position="593"/>
    </location>
</feature>
<dbReference type="PROSITE" id="PS50041">
    <property type="entry name" value="C_TYPE_LECTIN_2"/>
    <property type="match status" value="1"/>
</dbReference>
<dbReference type="InterPro" id="IPR001304">
    <property type="entry name" value="C-type_lectin-like"/>
</dbReference>
<dbReference type="AlphaFoldDB" id="A0AA36D2L9"/>
<dbReference type="PROSITE" id="PS00615">
    <property type="entry name" value="C_TYPE_LECTIN_1"/>
    <property type="match status" value="1"/>
</dbReference>
<dbReference type="InterPro" id="IPR018378">
    <property type="entry name" value="C-type_lectin_CS"/>
</dbReference>
<dbReference type="SMART" id="SM00034">
    <property type="entry name" value="CLECT"/>
    <property type="match status" value="1"/>
</dbReference>
<accession>A0AA36D2L9</accession>
<keyword evidence="1" id="KW-1015">Disulfide bond</keyword>
<reference evidence="5" key="1">
    <citation type="submission" date="2023-06" db="EMBL/GenBank/DDBJ databases">
        <authorList>
            <person name="Delattre M."/>
        </authorList>
    </citation>
    <scope>NUCLEOTIDE SEQUENCE</scope>
    <source>
        <strain evidence="5">AF72</strain>
    </source>
</reference>
<dbReference type="PANTHER" id="PTHR31024:SF13">
    <property type="entry name" value="C-TYPE LECTIN DOMAIN-CONTAINING PROTEIN 160"/>
    <property type="match status" value="1"/>
</dbReference>
<comment type="caution">
    <text evidence="5">The sequence shown here is derived from an EMBL/GenBank/DDBJ whole genome shotgun (WGS) entry which is preliminary data.</text>
</comment>
<dbReference type="EMBL" id="CATQJA010002654">
    <property type="protein sequence ID" value="CAJ0578663.1"/>
    <property type="molecule type" value="Genomic_DNA"/>
</dbReference>
<dbReference type="PROSITE" id="PS50234">
    <property type="entry name" value="VWFA"/>
    <property type="match status" value="2"/>
</dbReference>
<feature type="non-terminal residue" evidence="5">
    <location>
        <position position="1"/>
    </location>
</feature>
<sequence length="593" mass="65360">MRAVPCLLLFIASAYAITECDVFPCSRDVVIIMDSTPNMKNDENVKKQINYVRDLVSGWTLGNENGLKTRVALVGNGILEDIDTTAYTTNATILGRTFDKLSEEASEYGLYDNTFDALMSWMDQKYNNRYPYPPRDNVQKSMLVFTAETRAANIAKSQAAIKNLTQAGFKVSIIAISPSKSDLFTGLTNVEKIFSIANIASIPSTLKMDLLQKAVCTATTCPPITLPPTTPAPPSVATTPTPYYPFLNCSCNRDKLWLDIVVAIDVSKSMGRLGIAQVQTDLGTLAYWLTIDPKLNQSTRIGIVTFASKATVAYKLNDLKTGDDVLNAIYSIDVTNDEHLDLVSALQAAHLAFAAGDRPNVPNVIILYSSAYNDVGDPAETSAQLQESGYHIITMAVEKTGQTDVVKQLHKLASPGMNIESSNPNALDKAVDCLCQSNCFCKTGWHQPGFGGTRVYAECFKHITTDATWTTSLAACKQLDTAMKSNLVYLNSKEQEEYIIQNVAIINQQKFSFHIGLQYNTKDQKYKSVTGAEDLPYTHWDTGYPNEQKGYCVDLYQTTGFNYAWRNEDCDTAKLHYICQANACDSDHYCGSG</sequence>
<dbReference type="CDD" id="cd00037">
    <property type="entry name" value="CLECT"/>
    <property type="match status" value="1"/>
</dbReference>
<dbReference type="GO" id="GO:0045087">
    <property type="term" value="P:innate immune response"/>
    <property type="evidence" value="ECO:0007669"/>
    <property type="project" value="TreeGrafter"/>
</dbReference>
<evidence type="ECO:0000313" key="6">
    <source>
        <dbReference type="Proteomes" id="UP001177023"/>
    </source>
</evidence>
<dbReference type="InterPro" id="IPR002035">
    <property type="entry name" value="VWF_A"/>
</dbReference>
<evidence type="ECO:0000259" key="4">
    <source>
        <dbReference type="PROSITE" id="PS50234"/>
    </source>
</evidence>
<gene>
    <name evidence="5" type="ORF">MSPICULIGERA_LOCUS16906</name>
</gene>
<keyword evidence="2" id="KW-0732">Signal</keyword>
<evidence type="ECO:0000259" key="3">
    <source>
        <dbReference type="PROSITE" id="PS50041"/>
    </source>
</evidence>
<dbReference type="InterPro" id="IPR016186">
    <property type="entry name" value="C-type_lectin-like/link_sf"/>
</dbReference>
<feature type="signal peptide" evidence="2">
    <location>
        <begin position="1"/>
        <end position="16"/>
    </location>
</feature>
<dbReference type="SUPFAM" id="SSF56436">
    <property type="entry name" value="C-type lectin-like"/>
    <property type="match status" value="1"/>
</dbReference>
<dbReference type="InterPro" id="IPR036465">
    <property type="entry name" value="vWFA_dom_sf"/>
</dbReference>
<protein>
    <submittedName>
        <fullName evidence="5">Uncharacterized protein</fullName>
    </submittedName>
</protein>
<dbReference type="Gene3D" id="3.10.100.10">
    <property type="entry name" value="Mannose-Binding Protein A, subunit A"/>
    <property type="match status" value="1"/>
</dbReference>